<dbReference type="Gene3D" id="1.10.443.10">
    <property type="entry name" value="Intergrase catalytic core"/>
    <property type="match status" value="1"/>
</dbReference>
<evidence type="ECO:0000256" key="2">
    <source>
        <dbReference type="SAM" id="Coils"/>
    </source>
</evidence>
<evidence type="ECO:0000313" key="4">
    <source>
        <dbReference type="Proteomes" id="UP000781710"/>
    </source>
</evidence>
<dbReference type="InterPro" id="IPR013762">
    <property type="entry name" value="Integrase-like_cat_sf"/>
</dbReference>
<dbReference type="InterPro" id="IPR011010">
    <property type="entry name" value="DNA_brk_join_enz"/>
</dbReference>
<evidence type="ECO:0000256" key="1">
    <source>
        <dbReference type="ARBA" id="ARBA00023172"/>
    </source>
</evidence>
<reference evidence="3 4" key="1">
    <citation type="submission" date="2017-10" db="EMBL/GenBank/DDBJ databases">
        <title>Whole genome sequencing of members of genus Pseudoxanthomonas.</title>
        <authorList>
            <person name="Kumar S."/>
            <person name="Bansal K."/>
            <person name="Kaur A."/>
            <person name="Patil P."/>
            <person name="Sharma S."/>
            <person name="Patil P.B."/>
        </authorList>
    </citation>
    <scope>NUCLEOTIDE SEQUENCE [LARGE SCALE GENOMIC DNA]</scope>
    <source>
        <strain evidence="3 4">DSM 17109</strain>
    </source>
</reference>
<keyword evidence="1" id="KW-0233">DNA recombination</keyword>
<name>A0ABQ6ZMI4_9GAMM</name>
<dbReference type="Proteomes" id="UP000781710">
    <property type="component" value="Unassembled WGS sequence"/>
</dbReference>
<organism evidence="3 4">
    <name type="scientific">Pseudoxanthomonas japonensis</name>
    <dbReference type="NCBI Taxonomy" id="69284"/>
    <lineage>
        <taxon>Bacteria</taxon>
        <taxon>Pseudomonadati</taxon>
        <taxon>Pseudomonadota</taxon>
        <taxon>Gammaproteobacteria</taxon>
        <taxon>Lysobacterales</taxon>
        <taxon>Lysobacteraceae</taxon>
        <taxon>Pseudoxanthomonas</taxon>
    </lineage>
</organism>
<dbReference type="SUPFAM" id="SSF56349">
    <property type="entry name" value="DNA breaking-rejoining enzymes"/>
    <property type="match status" value="1"/>
</dbReference>
<gene>
    <name evidence="3" type="ORF">CSC78_01655</name>
</gene>
<sequence>MHLRSENPNPEDDRWYLLDPWLSLPALGDQLTEATIAVMSSEKQTTRTATHRDLRYGFISFLNEVKPNAELKDLCAELFRDFVTWLDAPGSDGKPKRSYFDKLHKLSALKKLVGRLSPTLSELGVDHEIPVNSWSGQHTQRGKGKETIPLEQFVDLLAAAIAAYEEQVKEIDRLLTKVDKKLASLLDTGQVDFHTVEGLCAVIIERYDGMLPEREWLKKTDYKLFEAIEGLGYTGFARIINPQVNDLIPAFIILQCFTHWNEQPLCCLRITDIDKKAGVLHNKYKLSSYKVRAKKMVFRSFAKGDEVFNPCNVVEFIERWTKHMRRSAPKRIKQDFFLYVSKFKNRKVGAVRSLAQPLGGLYSLSLGRKLKFFQERGLEPAGANALRQAGSDYLRDLLKDSEKVRILLGHSSVTTTDGNYRSSEAQRRDEVALAGAMAMKERHQDSAGKIDPRGHYEDRSAATPGYDCLDPFQSPVVGQVHGRMCTAYGLCPACPTKVMRLHDVFWARRIQLQQRYKQAALAMGSARFNQRYGPAAEALNTSLMRLTDSDLARIGRLNLNPIPELE</sequence>
<evidence type="ECO:0000313" key="3">
    <source>
        <dbReference type="EMBL" id="KAF1727546.1"/>
    </source>
</evidence>
<accession>A0ABQ6ZMI4</accession>
<evidence type="ECO:0008006" key="5">
    <source>
        <dbReference type="Google" id="ProtNLM"/>
    </source>
</evidence>
<keyword evidence="2" id="KW-0175">Coiled coil</keyword>
<comment type="caution">
    <text evidence="3">The sequence shown here is derived from an EMBL/GenBank/DDBJ whole genome shotgun (WGS) entry which is preliminary data.</text>
</comment>
<protein>
    <recommendedName>
        <fullName evidence="5">Phage integrase family protein</fullName>
    </recommendedName>
</protein>
<proteinExistence type="predicted"/>
<keyword evidence="4" id="KW-1185">Reference proteome</keyword>
<dbReference type="EMBL" id="PDWW01000001">
    <property type="protein sequence ID" value="KAF1727546.1"/>
    <property type="molecule type" value="Genomic_DNA"/>
</dbReference>
<feature type="coiled-coil region" evidence="2">
    <location>
        <begin position="154"/>
        <end position="181"/>
    </location>
</feature>